<name>A0A0L6V3Q9_9BASI</name>
<accession>A0A0L6V3Q9</accession>
<dbReference type="PANTHER" id="PTHR33266:SF1">
    <property type="entry name" value="F-BOX DOMAIN-CONTAINING PROTEIN"/>
    <property type="match status" value="1"/>
</dbReference>
<evidence type="ECO:0000313" key="1">
    <source>
        <dbReference type="EMBL" id="KNZ55391.1"/>
    </source>
</evidence>
<dbReference type="EMBL" id="LAVV01007609">
    <property type="protein sequence ID" value="KNZ55391.1"/>
    <property type="molecule type" value="Genomic_DNA"/>
</dbReference>
<evidence type="ECO:0000313" key="2">
    <source>
        <dbReference type="Proteomes" id="UP000037035"/>
    </source>
</evidence>
<dbReference type="STRING" id="27349.A0A0L6V3Q9"/>
<organism evidence="1 2">
    <name type="scientific">Puccinia sorghi</name>
    <dbReference type="NCBI Taxonomy" id="27349"/>
    <lineage>
        <taxon>Eukaryota</taxon>
        <taxon>Fungi</taxon>
        <taxon>Dikarya</taxon>
        <taxon>Basidiomycota</taxon>
        <taxon>Pucciniomycotina</taxon>
        <taxon>Pucciniomycetes</taxon>
        <taxon>Pucciniales</taxon>
        <taxon>Pucciniaceae</taxon>
        <taxon>Puccinia</taxon>
    </lineage>
</organism>
<dbReference type="PANTHER" id="PTHR33266">
    <property type="entry name" value="CHROMOSOME 15, WHOLE GENOME SHOTGUN SEQUENCE"/>
    <property type="match status" value="1"/>
</dbReference>
<proteinExistence type="predicted"/>
<protein>
    <submittedName>
        <fullName evidence="1">Uncharacterized protein</fullName>
    </submittedName>
</protein>
<gene>
    <name evidence="1" type="ORF">VP01_2697g2</name>
</gene>
<reference evidence="1 2" key="1">
    <citation type="submission" date="2015-08" db="EMBL/GenBank/DDBJ databases">
        <title>Next Generation Sequencing and Analysis of the Genome of Puccinia sorghi L Schw, the Causal Agent of Maize Common Rust.</title>
        <authorList>
            <person name="Rochi L."/>
            <person name="Burguener G."/>
            <person name="Darino M."/>
            <person name="Turjanski A."/>
            <person name="Kreff E."/>
            <person name="Dieguez M.J."/>
            <person name="Sacco F."/>
        </authorList>
    </citation>
    <scope>NUCLEOTIDE SEQUENCE [LARGE SCALE GENOMIC DNA]</scope>
    <source>
        <strain evidence="1 2">RO10H11247</strain>
    </source>
</reference>
<dbReference type="OrthoDB" id="107110at2759"/>
<comment type="caution">
    <text evidence="1">The sequence shown here is derived from an EMBL/GenBank/DDBJ whole genome shotgun (WGS) entry which is preliminary data.</text>
</comment>
<dbReference type="Proteomes" id="UP000037035">
    <property type="component" value="Unassembled WGS sequence"/>
</dbReference>
<sequence length="508" mass="58297">MAPVRSPFLLLLTNVYKLKCLSFYTHTCQRRKSNVQKAAKAKTNSLTDPERQFFLDFHEEWDDPGRLLDELLEVAGYQDTIEMLIWCAFWIRFPKDDTSGLTVEEKLAALTGSVTSVNKRNHGDEEIQWSTNSLTDPEREFFLTFHKEWDDPGRLLDELLEVAGLEKVQEYNRNLQNITQYSQLNPRKQGVISECWKKFAKGHTRLENMKEDFNLTDTDQDTIETLIRCAFWIRFPKDDASGLTVEEKLAALTGSVTSVNKRNHGDEEIQWSTDIVQAGFNAEYKRYDLIVAPTLELLRRSAGEWWCNKFKAPYTSIIGPTMTGKTRLLIELAKHIPVVKAMKDATWENQLTAWFEYSFPVKNPKVDFDAAVRKQMKTLQSRTTSKQHLQGAVLELKKIIRLRKTESGGPDEQLKVLLAIDEARNLLEPIDQKEAIPYFRVLRRVLSTIPAEAGFFSVFTDTTLRVATFSPALDRDPSLRNHGSGCELFAPIFKISSIDLPDCVHIRP</sequence>
<dbReference type="AlphaFoldDB" id="A0A0L6V3Q9"/>
<keyword evidence="2" id="KW-1185">Reference proteome</keyword>
<dbReference type="VEuPathDB" id="FungiDB:VP01_2697g2"/>